<accession>A0A7K0EMJ3</accession>
<dbReference type="InterPro" id="IPR015946">
    <property type="entry name" value="KH_dom-like_a/b"/>
</dbReference>
<keyword evidence="2" id="KW-1185">Reference proteome</keyword>
<evidence type="ECO:0000313" key="2">
    <source>
        <dbReference type="Proteomes" id="UP000441754"/>
    </source>
</evidence>
<dbReference type="AlphaFoldDB" id="A0A7K0EMJ3"/>
<gene>
    <name evidence="1" type="ORF">GJJ30_17025</name>
</gene>
<dbReference type="EMBL" id="WJXZ01000009">
    <property type="protein sequence ID" value="MRS63005.1"/>
    <property type="molecule type" value="Genomic_DNA"/>
</dbReference>
<reference evidence="1 2" key="1">
    <citation type="journal article" date="2018" name="Antonie Van Leeuwenhoek">
        <title>Larkinella terrae sp. nov., isolated from soil on Jeju Island, South Korea.</title>
        <authorList>
            <person name="Ten L.N."/>
            <person name="Jeon J."/>
            <person name="Park S.J."/>
            <person name="Park S."/>
            <person name="Lee S.Y."/>
            <person name="Kim M.K."/>
            <person name="Jung H.Y."/>
        </authorList>
    </citation>
    <scope>NUCLEOTIDE SEQUENCE [LARGE SCALE GENOMIC DNA]</scope>
    <source>
        <strain evidence="1 2">KCTC 52001</strain>
    </source>
</reference>
<evidence type="ECO:0000313" key="1">
    <source>
        <dbReference type="EMBL" id="MRS63005.1"/>
    </source>
</evidence>
<proteinExistence type="predicted"/>
<dbReference type="Proteomes" id="UP000441754">
    <property type="component" value="Unassembled WGS sequence"/>
</dbReference>
<organism evidence="1 2">
    <name type="scientific">Larkinella terrae</name>
    <dbReference type="NCBI Taxonomy" id="2025311"/>
    <lineage>
        <taxon>Bacteria</taxon>
        <taxon>Pseudomonadati</taxon>
        <taxon>Bacteroidota</taxon>
        <taxon>Cytophagia</taxon>
        <taxon>Cytophagales</taxon>
        <taxon>Spirosomataceae</taxon>
        <taxon>Larkinella</taxon>
    </lineage>
</organism>
<name>A0A7K0EMJ3_9BACT</name>
<dbReference type="SUPFAM" id="SSF82784">
    <property type="entry name" value="OsmC-like"/>
    <property type="match status" value="1"/>
</dbReference>
<dbReference type="InterPro" id="IPR036102">
    <property type="entry name" value="OsmC/Ohrsf"/>
</dbReference>
<protein>
    <submittedName>
        <fullName evidence="1">OsmC family peroxiredoxin</fullName>
    </submittedName>
</protein>
<sequence length="132" mass="14251">MRISAHLKSGFNQHEIVVTTNESAKEMQISPKSSGFGSSINGGELLMLALATCFCNDIYREAAKRSIPVSGVEVEFTSEFGAEGEAGSNFTYKAHVTADAPAAEIEELIRYTDQIAEIHNTLRKGLAVTLVN</sequence>
<dbReference type="Pfam" id="PF02566">
    <property type="entry name" value="OsmC"/>
    <property type="match status" value="1"/>
</dbReference>
<comment type="caution">
    <text evidence="1">The sequence shown here is derived from an EMBL/GenBank/DDBJ whole genome shotgun (WGS) entry which is preliminary data.</text>
</comment>
<dbReference type="RefSeq" id="WP_154176360.1">
    <property type="nucleotide sequence ID" value="NZ_WJXZ01000009.1"/>
</dbReference>
<dbReference type="OrthoDB" id="1358603at2"/>
<dbReference type="InterPro" id="IPR003718">
    <property type="entry name" value="OsmC/Ohr_fam"/>
</dbReference>
<dbReference type="Gene3D" id="3.30.300.20">
    <property type="match status" value="1"/>
</dbReference>